<accession>G4T0H1</accession>
<dbReference type="EMBL" id="FO082060">
    <property type="protein sequence ID" value="CCE25575.1"/>
    <property type="molecule type" value="Genomic_DNA"/>
</dbReference>
<organism evidence="1 2">
    <name type="scientific">Methylotuvimicrobium alcaliphilum (strain DSM 19304 / NCIMB 14124 / VKM B-2133 / 20Z)</name>
    <name type="common">Methylomicrobium alcaliphilum</name>
    <dbReference type="NCBI Taxonomy" id="1091494"/>
    <lineage>
        <taxon>Bacteria</taxon>
        <taxon>Pseudomonadati</taxon>
        <taxon>Pseudomonadota</taxon>
        <taxon>Gammaproteobacteria</taxon>
        <taxon>Methylococcales</taxon>
        <taxon>Methylococcaceae</taxon>
        <taxon>Methylotuvimicrobium</taxon>
    </lineage>
</organism>
<proteinExistence type="predicted"/>
<name>G4T0H1_META2</name>
<dbReference type="Proteomes" id="UP000008315">
    <property type="component" value="Chromosome"/>
</dbReference>
<dbReference type="HOGENOM" id="CLU_2899024_0_0_6"/>
<dbReference type="AlphaFoldDB" id="G4T0H1"/>
<reference evidence="2" key="1">
    <citation type="journal article" date="2012" name="J. Bacteriol.">
        <title>Genome sequence of the haloalkaliphilic methanotrophic bacterium Methylomicrobium alcaliphilum 20Z.</title>
        <authorList>
            <person name="Vuilleumier S."/>
            <person name="Khmelenina V.N."/>
            <person name="Bringel F."/>
            <person name="Reshetnikov A.S."/>
            <person name="Lajus A."/>
            <person name="Mangenot S."/>
            <person name="Rouy Z."/>
            <person name="Op den Camp H.J."/>
            <person name="Jetten M.S."/>
            <person name="Dispirito A.A."/>
            <person name="Dunfield P."/>
            <person name="Klotz M.G."/>
            <person name="Semrau J.D."/>
            <person name="Stein L.Y."/>
            <person name="Barbe V."/>
            <person name="Medigue C."/>
            <person name="Trotsenko Y.A."/>
            <person name="Kalyuzhnaya M.G."/>
        </authorList>
    </citation>
    <scope>NUCLEOTIDE SEQUENCE [LARGE SCALE GENOMIC DNA]</scope>
    <source>
        <strain evidence="2">DSM 19304 / NCIMB 14124 / VKM B-2133 / 20Z</strain>
    </source>
</reference>
<sequence length="62" mass="7144">MLVNREYWQFSKRRKSVGAGLTFVIKNWVQSETPKFVLAGSFLALGFVYRPNKSVKVTRPLP</sequence>
<keyword evidence="2" id="KW-1185">Reference proteome</keyword>
<protein>
    <submittedName>
        <fullName evidence="1">Uncharacterized protein</fullName>
    </submittedName>
</protein>
<dbReference type="STRING" id="1091494.MEALZ_3919"/>
<evidence type="ECO:0000313" key="1">
    <source>
        <dbReference type="EMBL" id="CCE25575.1"/>
    </source>
</evidence>
<dbReference type="KEGG" id="mah:MEALZ_3919"/>
<evidence type="ECO:0000313" key="2">
    <source>
        <dbReference type="Proteomes" id="UP000008315"/>
    </source>
</evidence>
<gene>
    <name evidence="1" type="ordered locus">MEALZ_3919</name>
</gene>